<dbReference type="Proteomes" id="UP000467841">
    <property type="component" value="Unassembled WGS sequence"/>
</dbReference>
<protein>
    <recommendedName>
        <fullName evidence="2">Retrotransposon gag domain-containing protein</fullName>
    </recommendedName>
</protein>
<keyword evidence="4" id="KW-1185">Reference proteome</keyword>
<sequence length="683" mass="78243">MEFKYYALSWWKQVETARAYSGAYEISTWGEMKRVMRQRFAPNHYQREPHSKIRKHSQGTRSVEEYYSSHGKTKPKQPDKITKPYPRRFSKETSPEPQESIQSKGKHSVSQQLQELTFCRTRNRDHDAKELPSKVIPSSISPKPLAAESVKEVPKDHAEKSLGAKDVSVQTSCYKLQGNKKQEIVSVSNNGKVQVKLSQTVYDDSMTGIMHLSFSKSVETGTGFNGEQMEKANQEEEIQPNLDPPESKPPDQQLQDHEFNPEGPEPNNKRKSKSEQEYSQAMPTSKLSEFLNQHIHPVFLTVLMHLSWFKEVEKGTGEQERRLEAHKALTCHTKKEYEQHVLKPIAAADSLMSVLNSTQVSEAQYLIYYWDHFMIHQKLQNFVFEIPISSIMHLFFSLSVKKGSGFMKKHKELEEAASKNNIFSSHVHLIPCSPMVICLSSLFTKGEATLNQNQEEWLTFSNPIPEKPPDSYLGYLKKQTQGKYLDSQRRMRPNLLSFGTGQLVLRTKLFQEGGDDAIMDEEVQEKQLLVEEGDGMEQLEAEEGLEAAQLEPDGAKHMELEPDAIKELAAEKELVSKDSVAAPMELITHSGVNLEPRWRRHDPKPPWFLIQAQEISKWACVSFVLFFPCQVLSQWVFLTRFLMRQMGHIQITHLADQDQGPSIKKTKNVAMKIKGHICVQTLF</sequence>
<dbReference type="Pfam" id="PF03732">
    <property type="entry name" value="Retrotrans_gag"/>
    <property type="match status" value="1"/>
</dbReference>
<dbReference type="PANTHER" id="PTHR35046:SF19">
    <property type="entry name" value="OS08G0315200 PROTEIN"/>
    <property type="match status" value="1"/>
</dbReference>
<feature type="region of interest" description="Disordered" evidence="1">
    <location>
        <begin position="42"/>
        <end position="109"/>
    </location>
</feature>
<feature type="compositionally biased region" description="Basic and acidic residues" evidence="1">
    <location>
        <begin position="245"/>
        <end position="260"/>
    </location>
</feature>
<feature type="compositionally biased region" description="Polar residues" evidence="1">
    <location>
        <begin position="95"/>
        <end position="109"/>
    </location>
</feature>
<proteinExistence type="predicted"/>
<evidence type="ECO:0000256" key="1">
    <source>
        <dbReference type="SAM" id="MobiDB-lite"/>
    </source>
</evidence>
<dbReference type="EMBL" id="CACVBM020001211">
    <property type="protein sequence ID" value="CAA7039470.1"/>
    <property type="molecule type" value="Genomic_DNA"/>
</dbReference>
<accession>A0A6D2J8I6</accession>
<name>A0A6D2J8I6_9BRAS</name>
<gene>
    <name evidence="3" type="ORF">MERR_LOCUS26705</name>
</gene>
<feature type="domain" description="Retrotransposon gag" evidence="2">
    <location>
        <begin position="6"/>
        <end position="70"/>
    </location>
</feature>
<dbReference type="InterPro" id="IPR005162">
    <property type="entry name" value="Retrotrans_gag_dom"/>
</dbReference>
<evidence type="ECO:0000313" key="3">
    <source>
        <dbReference type="EMBL" id="CAA7039470.1"/>
    </source>
</evidence>
<dbReference type="PANTHER" id="PTHR35046">
    <property type="entry name" value="ZINC KNUCKLE (CCHC-TYPE) FAMILY PROTEIN"/>
    <property type="match status" value="1"/>
</dbReference>
<evidence type="ECO:0000259" key="2">
    <source>
        <dbReference type="Pfam" id="PF03732"/>
    </source>
</evidence>
<feature type="region of interest" description="Disordered" evidence="1">
    <location>
        <begin position="231"/>
        <end position="283"/>
    </location>
</feature>
<comment type="caution">
    <text evidence="3">The sequence shown here is derived from an EMBL/GenBank/DDBJ whole genome shotgun (WGS) entry which is preliminary data.</text>
</comment>
<dbReference type="OrthoDB" id="1112810at2759"/>
<organism evidence="3 4">
    <name type="scientific">Microthlaspi erraticum</name>
    <dbReference type="NCBI Taxonomy" id="1685480"/>
    <lineage>
        <taxon>Eukaryota</taxon>
        <taxon>Viridiplantae</taxon>
        <taxon>Streptophyta</taxon>
        <taxon>Embryophyta</taxon>
        <taxon>Tracheophyta</taxon>
        <taxon>Spermatophyta</taxon>
        <taxon>Magnoliopsida</taxon>
        <taxon>eudicotyledons</taxon>
        <taxon>Gunneridae</taxon>
        <taxon>Pentapetalae</taxon>
        <taxon>rosids</taxon>
        <taxon>malvids</taxon>
        <taxon>Brassicales</taxon>
        <taxon>Brassicaceae</taxon>
        <taxon>Coluteocarpeae</taxon>
        <taxon>Microthlaspi</taxon>
    </lineage>
</organism>
<reference evidence="3" key="1">
    <citation type="submission" date="2020-01" db="EMBL/GenBank/DDBJ databases">
        <authorList>
            <person name="Mishra B."/>
        </authorList>
    </citation>
    <scope>NUCLEOTIDE SEQUENCE [LARGE SCALE GENOMIC DNA]</scope>
</reference>
<dbReference type="AlphaFoldDB" id="A0A6D2J8I6"/>
<evidence type="ECO:0000313" key="4">
    <source>
        <dbReference type="Proteomes" id="UP000467841"/>
    </source>
</evidence>